<name>A0A2N6RXT4_9BIFI</name>
<dbReference type="NCBIfam" id="TIGR02547">
    <property type="entry name" value="casA_cse1"/>
    <property type="match status" value="1"/>
</dbReference>
<organism evidence="1 2">
    <name type="scientific">Gardnerella greenwoodii</name>
    <dbReference type="NCBI Taxonomy" id="2914925"/>
    <lineage>
        <taxon>Bacteria</taxon>
        <taxon>Bacillati</taxon>
        <taxon>Actinomycetota</taxon>
        <taxon>Actinomycetes</taxon>
        <taxon>Bifidobacteriales</taxon>
        <taxon>Bifidobacteriaceae</taxon>
        <taxon>Gardnerella</taxon>
    </lineage>
</organism>
<dbReference type="Gene3D" id="1.10.132.100">
    <property type="match status" value="1"/>
</dbReference>
<dbReference type="AlphaFoldDB" id="A0A2N6RXT4"/>
<keyword evidence="2" id="KW-1185">Reference proteome</keyword>
<accession>A0A2N6RXT4</accession>
<sequence>MSRFNLLDEPWISVIVDEKGHNKLVSITDVFKHASEYKALAGDMKTQDFALLRILLAVLHTVFSRYDIQGNSREFDSSEDDEYDFNKETMNIWREVWNSKEFPDAVFKYLEQWHDRFYLFDDKYPFLQVLKQDIDSKKLGGKSPSEISGKNINRLISESNNKVAVFSPKDNVDNNKSSLNEAQLARWIITLQSYAGLADKTFFGTGKYKASKGWLFDLGGIYVEGENLFETLMLNCVLVGEMQSPEKRQKPCWEYSGAENIENSFYETFIDNISQLYTRWSRAIYINPDISIENPISVSIVKLPDINHKDAFIEPMTVWQYNKERENKDKYTPRKHKVEESMWRSFGLLTLQESDDGILKNHKPGIMEWLNKISKDIEGSSISLQAVSMKDDGNATSWVPTDEICDTLHIDEVVVTDNSDNGWVGRINNEVEYTRSAIGFIYRQFLLDICEIRNRNKDDATKYADKCISHVYFLVDQPFRQWLANIKPKDSMNERCAQWRNTLHNILINEAKGMLENATLRDFTGRPVVQSEKESTKNIVTAYSIFTSRLKKLSKK</sequence>
<reference evidence="1 2" key="1">
    <citation type="submission" date="2017-09" db="EMBL/GenBank/DDBJ databases">
        <title>Bacterial strain isolated from the female urinary microbiota.</title>
        <authorList>
            <person name="Thomas-White K."/>
            <person name="Kumar N."/>
            <person name="Forster S."/>
            <person name="Putonti C."/>
            <person name="Lawley T."/>
            <person name="Wolfe A.J."/>
        </authorList>
    </citation>
    <scope>NUCLEOTIDE SEQUENCE [LARGE SCALE GENOMIC DNA]</scope>
    <source>
        <strain evidence="1 2">UMB1686</strain>
    </source>
</reference>
<dbReference type="InterPro" id="IPR013381">
    <property type="entry name" value="CRISPR-assoc_prot_Cse1"/>
</dbReference>
<evidence type="ECO:0000313" key="1">
    <source>
        <dbReference type="EMBL" id="PMC42927.1"/>
    </source>
</evidence>
<evidence type="ECO:0000313" key="2">
    <source>
        <dbReference type="Proteomes" id="UP000235771"/>
    </source>
</evidence>
<dbReference type="RefSeq" id="WP_102694753.1">
    <property type="nucleotide sequence ID" value="NZ_JAKNCL010000001.1"/>
</dbReference>
<dbReference type="Pfam" id="PF09481">
    <property type="entry name" value="CRISPR_Cse1"/>
    <property type="match status" value="1"/>
</dbReference>
<dbReference type="GeneID" id="98325885"/>
<gene>
    <name evidence="1" type="primary">casA</name>
    <name evidence="1" type="ORF">CJ216_02170</name>
</gene>
<comment type="caution">
    <text evidence="1">The sequence shown here is derived from an EMBL/GenBank/DDBJ whole genome shotgun (WGS) entry which is preliminary data.</text>
</comment>
<dbReference type="Proteomes" id="UP000235771">
    <property type="component" value="Unassembled WGS sequence"/>
</dbReference>
<protein>
    <submittedName>
        <fullName evidence="1">Type I-E CRISPR-associated protein Cse1/CasA</fullName>
    </submittedName>
</protein>
<dbReference type="EMBL" id="PNGV01000001">
    <property type="protein sequence ID" value="PMC42927.1"/>
    <property type="molecule type" value="Genomic_DNA"/>
</dbReference>
<proteinExistence type="predicted"/>